<dbReference type="FunFam" id="3.40.980.10:FF:000002">
    <property type="entry name" value="Molybdopterin molybdenumtransferase"/>
    <property type="match status" value="1"/>
</dbReference>
<evidence type="ECO:0000256" key="4">
    <source>
        <dbReference type="ARBA" id="ARBA00008339"/>
    </source>
</evidence>
<feature type="domain" description="MoaB/Mog" evidence="13">
    <location>
        <begin position="239"/>
        <end position="383"/>
    </location>
</feature>
<dbReference type="RefSeq" id="XP_025407754.1">
    <property type="nucleotide sequence ID" value="XM_025551969.1"/>
</dbReference>
<dbReference type="Pfam" id="PF03454">
    <property type="entry name" value="MoeA_C"/>
    <property type="match status" value="1"/>
</dbReference>
<name>A0A2S2Q3M0_9HEMI</name>
<dbReference type="Gene3D" id="2.40.340.10">
    <property type="entry name" value="MoeA, C-terminal, domain IV"/>
    <property type="match status" value="1"/>
</dbReference>
<dbReference type="NCBIfam" id="TIGR00177">
    <property type="entry name" value="molyb_syn"/>
    <property type="match status" value="2"/>
</dbReference>
<dbReference type="UniPathway" id="UPA00344"/>
<keyword evidence="15" id="KW-1185">Reference proteome</keyword>
<dbReference type="InterPro" id="IPR036135">
    <property type="entry name" value="MoeA_linker/N_sf"/>
</dbReference>
<dbReference type="InterPro" id="IPR005111">
    <property type="entry name" value="MoeA_C_domain_IV"/>
</dbReference>
<evidence type="ECO:0000256" key="9">
    <source>
        <dbReference type="ARBA" id="ARBA00022840"/>
    </source>
</evidence>
<keyword evidence="6" id="KW-0808">Transferase</keyword>
<dbReference type="Pfam" id="PF03453">
    <property type="entry name" value="MoeA_N"/>
    <property type="match status" value="1"/>
</dbReference>
<evidence type="ECO:0000256" key="2">
    <source>
        <dbReference type="ARBA" id="ARBA00005046"/>
    </source>
</evidence>
<keyword evidence="9" id="KW-0067">ATP-binding</keyword>
<dbReference type="SMART" id="SM00852">
    <property type="entry name" value="MoCF_biosynth"/>
    <property type="match status" value="2"/>
</dbReference>
<evidence type="ECO:0000313" key="16">
    <source>
        <dbReference type="RefSeq" id="XP_025407754.1"/>
    </source>
</evidence>
<reference evidence="16" key="2">
    <citation type="submission" date="2025-04" db="UniProtKB">
        <authorList>
            <consortium name="RefSeq"/>
        </authorList>
    </citation>
    <scope>IDENTIFICATION</scope>
    <source>
        <tissue evidence="16">Whole body</tissue>
    </source>
</reference>
<keyword evidence="8" id="KW-0547">Nucleotide-binding</keyword>
<dbReference type="GO" id="GO:0005737">
    <property type="term" value="C:cytoplasm"/>
    <property type="evidence" value="ECO:0007669"/>
    <property type="project" value="TreeGrafter"/>
</dbReference>
<dbReference type="GO" id="GO:0005524">
    <property type="term" value="F:ATP binding"/>
    <property type="evidence" value="ECO:0007669"/>
    <property type="project" value="UniProtKB-KW"/>
</dbReference>
<evidence type="ECO:0000256" key="1">
    <source>
        <dbReference type="ARBA" id="ARBA00001946"/>
    </source>
</evidence>
<evidence type="ECO:0000259" key="13">
    <source>
        <dbReference type="SMART" id="SM00852"/>
    </source>
</evidence>
<evidence type="ECO:0000256" key="7">
    <source>
        <dbReference type="ARBA" id="ARBA00022723"/>
    </source>
</evidence>
<protein>
    <submittedName>
        <fullName evidence="14 16">Gephyrin</fullName>
    </submittedName>
</protein>
<dbReference type="InterPro" id="IPR036425">
    <property type="entry name" value="MoaB/Mog-like_dom_sf"/>
</dbReference>
<dbReference type="SUPFAM" id="SSF63882">
    <property type="entry name" value="MoeA N-terminal region -like"/>
    <property type="match status" value="1"/>
</dbReference>
<keyword evidence="11" id="KW-0501">Molybdenum cofactor biosynthesis</keyword>
<dbReference type="InterPro" id="IPR001453">
    <property type="entry name" value="MoaB/Mog_dom"/>
</dbReference>
<evidence type="ECO:0000256" key="12">
    <source>
        <dbReference type="ARBA" id="ARBA00023268"/>
    </source>
</evidence>
<keyword evidence="7" id="KW-0479">Metal-binding</keyword>
<dbReference type="PANTHER" id="PTHR10192">
    <property type="entry name" value="MOLYBDOPTERIN BIOSYNTHESIS PROTEIN"/>
    <property type="match status" value="1"/>
</dbReference>
<keyword evidence="5" id="KW-0500">Molybdenum</keyword>
<evidence type="ECO:0000256" key="10">
    <source>
        <dbReference type="ARBA" id="ARBA00022842"/>
    </source>
</evidence>
<evidence type="ECO:0000256" key="8">
    <source>
        <dbReference type="ARBA" id="ARBA00022741"/>
    </source>
</evidence>
<dbReference type="EMBL" id="GGMS01003131">
    <property type="protein sequence ID" value="MBY72334.1"/>
    <property type="molecule type" value="Transcribed_RNA"/>
</dbReference>
<feature type="domain" description="MoaB/Mog" evidence="13">
    <location>
        <begin position="11"/>
        <end position="163"/>
    </location>
</feature>
<dbReference type="AlphaFoldDB" id="A0A2S2Q3M0"/>
<dbReference type="Proteomes" id="UP000694846">
    <property type="component" value="Unplaced"/>
</dbReference>
<dbReference type="SUPFAM" id="SSF63867">
    <property type="entry name" value="MoeA C-terminal domain-like"/>
    <property type="match status" value="1"/>
</dbReference>
<dbReference type="GO" id="GO:0061599">
    <property type="term" value="F:molybdopterin molybdotransferase activity"/>
    <property type="evidence" value="ECO:0007669"/>
    <property type="project" value="TreeGrafter"/>
</dbReference>
<dbReference type="Gene3D" id="3.90.105.10">
    <property type="entry name" value="Molybdopterin biosynthesis moea protein, domain 2"/>
    <property type="match status" value="1"/>
</dbReference>
<dbReference type="GO" id="GO:0046872">
    <property type="term" value="F:metal ion binding"/>
    <property type="evidence" value="ECO:0007669"/>
    <property type="project" value="UniProtKB-KW"/>
</dbReference>
<keyword evidence="12" id="KW-0511">Multifunctional enzyme</keyword>
<dbReference type="GO" id="GO:0006777">
    <property type="term" value="P:Mo-molybdopterin cofactor biosynthetic process"/>
    <property type="evidence" value="ECO:0007669"/>
    <property type="project" value="UniProtKB-KW"/>
</dbReference>
<reference evidence="14" key="1">
    <citation type="submission" date="2018-04" db="EMBL/GenBank/DDBJ databases">
        <title>Transcriptome assembly of Sipha flava.</title>
        <authorList>
            <person name="Scully E.D."/>
            <person name="Geib S.M."/>
            <person name="Palmer N.A."/>
            <person name="Koch K."/>
            <person name="Bradshaw J."/>
            <person name="Heng-Moss T."/>
            <person name="Sarath G."/>
        </authorList>
    </citation>
    <scope>NUCLEOTIDE SEQUENCE</scope>
</reference>
<dbReference type="Pfam" id="PF00994">
    <property type="entry name" value="MoCF_biosynth"/>
    <property type="match status" value="2"/>
</dbReference>
<dbReference type="OrthoDB" id="4349954at2759"/>
<comment type="cofactor">
    <cofactor evidence="1">
        <name>Mg(2+)</name>
        <dbReference type="ChEBI" id="CHEBI:18420"/>
    </cofactor>
</comment>
<comment type="pathway">
    <text evidence="2">Cofactor biosynthesis; molybdopterin biosynthesis.</text>
</comment>
<comment type="similarity">
    <text evidence="4">In the C-terminal section; belongs to the MoeA family.</text>
</comment>
<dbReference type="Gene3D" id="3.40.980.10">
    <property type="entry name" value="MoaB/Mog-like domain"/>
    <property type="match status" value="2"/>
</dbReference>
<evidence type="ECO:0000313" key="14">
    <source>
        <dbReference type="EMBL" id="MBY72334.1"/>
    </source>
</evidence>
<dbReference type="SUPFAM" id="SSF53218">
    <property type="entry name" value="Molybdenum cofactor biosynthesis proteins"/>
    <property type="match status" value="2"/>
</dbReference>
<dbReference type="PANTHER" id="PTHR10192:SF5">
    <property type="entry name" value="GEPHYRIN"/>
    <property type="match status" value="1"/>
</dbReference>
<evidence type="ECO:0000256" key="5">
    <source>
        <dbReference type="ARBA" id="ARBA00022505"/>
    </source>
</evidence>
<evidence type="ECO:0000256" key="11">
    <source>
        <dbReference type="ARBA" id="ARBA00023150"/>
    </source>
</evidence>
<organism evidence="14">
    <name type="scientific">Sipha flava</name>
    <name type="common">yellow sugarcane aphid</name>
    <dbReference type="NCBI Taxonomy" id="143950"/>
    <lineage>
        <taxon>Eukaryota</taxon>
        <taxon>Metazoa</taxon>
        <taxon>Ecdysozoa</taxon>
        <taxon>Arthropoda</taxon>
        <taxon>Hexapoda</taxon>
        <taxon>Insecta</taxon>
        <taxon>Pterygota</taxon>
        <taxon>Neoptera</taxon>
        <taxon>Paraneoptera</taxon>
        <taxon>Hemiptera</taxon>
        <taxon>Sternorrhyncha</taxon>
        <taxon>Aphidomorpha</taxon>
        <taxon>Aphidoidea</taxon>
        <taxon>Aphididae</taxon>
        <taxon>Sipha</taxon>
    </lineage>
</organism>
<evidence type="ECO:0000313" key="15">
    <source>
        <dbReference type="Proteomes" id="UP000694846"/>
    </source>
</evidence>
<accession>A0A2S2Q3M0</accession>
<dbReference type="CDD" id="cd00886">
    <property type="entry name" value="MogA_MoaB"/>
    <property type="match status" value="1"/>
</dbReference>
<gene>
    <name evidence="14" type="primary">GPHN</name>
    <name evidence="16" type="synonym">LOC112681684</name>
    <name evidence="14" type="ORF">g.47858</name>
</gene>
<dbReference type="FunFam" id="3.40.980.10:FF:000001">
    <property type="entry name" value="Molybdopterin molybdenumtransferase"/>
    <property type="match status" value="1"/>
</dbReference>
<comment type="similarity">
    <text evidence="3">In the N-terminal section; belongs to the MoaB/Mog family.</text>
</comment>
<evidence type="ECO:0000256" key="3">
    <source>
        <dbReference type="ARBA" id="ARBA00007589"/>
    </source>
</evidence>
<keyword evidence="10" id="KW-0460">Magnesium</keyword>
<dbReference type="FunFam" id="2.170.190.11:FF:000001">
    <property type="entry name" value="Molybdopterin molybdenumtransferase"/>
    <property type="match status" value="1"/>
</dbReference>
<dbReference type="InterPro" id="IPR038987">
    <property type="entry name" value="MoeA-like"/>
</dbReference>
<evidence type="ECO:0000256" key="6">
    <source>
        <dbReference type="ARBA" id="ARBA00022679"/>
    </source>
</evidence>
<dbReference type="InterPro" id="IPR005110">
    <property type="entry name" value="MoeA_linker/N"/>
</dbReference>
<dbReference type="Gene3D" id="2.170.190.11">
    <property type="entry name" value="Molybdopterin biosynthesis moea protein, domain 3"/>
    <property type="match status" value="1"/>
</dbReference>
<sequence length="909" mass="102120">MNPKHKTIKVGVLTVSDTRTPSNSDTETFDSSGHELKELINRFNVIESATVVEYDCVTDDLEKIQEKMIEWCSERKVDVLLSTGGTGFSPRDVTPEATLGIVQKLTPGISQAIMNESLKITPMAMLSRAISGIYKKTLIINLPGSVKAAKECLLVVASAIPHAVTLIKDEKEISKQFHDQFNSKKDIQSKVPECVTKVACRHRESPYPKISMASALTIIKEQAVIQYTKNYKIMYPTVWIYSTGDELENNKNPCHNCIRDTNSLMIKQLLEQDNYKGSVFNGGVIRDNWNDLCKQFEEAFNNADIIVTSGGVSMGEKDLIKLVLQEHFKCYIHFGRVNMKPGMPSTFVTLNYKDKKKCIFCLPGNPVSAGVCTHLFLLPYLRLISGRKSIVHSFKAKLTHCINELDVRPEFKRALFKYENGEFYVSCLTNNQQSSRLLSFLGANCLLTLPSSKKQTSIKAGTIMDIILIKSIENTDVSALLFSRDLQVKNLRVRPEDKCKPDNTVCLSLKETLDFMTQKNEFILKSENIPTSSAMGYVIDAPVYSSENLPPYPASIKDGYAIKYVCDGSWSQKNNIFEVVQVSVAGTEPGCQEKISEKKCARISTGAPIPPGANCVVQVEDTSVISKSPDETIELTIDILKEPQLHENIRFIGSDISVGQCLLDEKCQLGPFEIALLRSVGCESVSVYKYPTIHILPYFSNLACGISIILENILKQDGFKGKIICHSFFKSSNELLELYRNVFEHRDIIIIINYDYDNFNFSPSFDIEKHLSIKSTFHNIISLEFGIIKLELEKKRNVFFNLGMDSNLVYNYAHLFILPFLRFSVGKKQQISSVITKSSIDLPISVYRYMGAKLDYKDGDLIVTGFGLKDENCIVLNQASQAKDFNTIDTTAKLNVVITENSDSYFIHY</sequence>
<proteinExistence type="inferred from homology"/>
<dbReference type="InterPro" id="IPR036688">
    <property type="entry name" value="MoeA_C_domain_IV_sf"/>
</dbReference>